<feature type="compositionally biased region" description="Pro residues" evidence="3">
    <location>
        <begin position="31"/>
        <end position="40"/>
    </location>
</feature>
<keyword evidence="1" id="KW-0880">Kelch repeat</keyword>
<dbReference type="Pfam" id="PF00646">
    <property type="entry name" value="F-box"/>
    <property type="match status" value="1"/>
</dbReference>
<evidence type="ECO:0000256" key="1">
    <source>
        <dbReference type="ARBA" id="ARBA00022441"/>
    </source>
</evidence>
<reference evidence="5 6" key="1">
    <citation type="submission" date="2024-02" db="EMBL/GenBank/DDBJ databases">
        <title>High-quality chromosome-scale genome assembly of Pensacola bahiagrass (Paspalum notatum Flugge var. saurae).</title>
        <authorList>
            <person name="Vega J.M."/>
            <person name="Podio M."/>
            <person name="Orjuela J."/>
            <person name="Siena L.A."/>
            <person name="Pessino S.C."/>
            <person name="Combes M.C."/>
            <person name="Mariac C."/>
            <person name="Albertini E."/>
            <person name="Pupilli F."/>
            <person name="Ortiz J.P.A."/>
            <person name="Leblanc O."/>
        </authorList>
    </citation>
    <scope>NUCLEOTIDE SEQUENCE [LARGE SCALE GENOMIC DNA]</scope>
    <source>
        <strain evidence="5">R1</strain>
        <tissue evidence="5">Leaf</tissue>
    </source>
</reference>
<keyword evidence="2" id="KW-0677">Repeat</keyword>
<evidence type="ECO:0000313" key="5">
    <source>
        <dbReference type="EMBL" id="WVZ60067.1"/>
    </source>
</evidence>
<accession>A0AAQ3SSU1</accession>
<dbReference type="Proteomes" id="UP001341281">
    <property type="component" value="Chromosome 02"/>
</dbReference>
<keyword evidence="6" id="KW-1185">Reference proteome</keyword>
<dbReference type="PANTHER" id="PTHR46344:SF4">
    <property type="entry name" value="OS07G0153400 PROTEIN"/>
    <property type="match status" value="1"/>
</dbReference>
<dbReference type="InterPro" id="IPR036047">
    <property type="entry name" value="F-box-like_dom_sf"/>
</dbReference>
<dbReference type="InterPro" id="IPR001810">
    <property type="entry name" value="F-box_dom"/>
</dbReference>
<feature type="compositionally biased region" description="Basic residues" evidence="3">
    <location>
        <begin position="1"/>
        <end position="13"/>
    </location>
</feature>
<dbReference type="PANTHER" id="PTHR46344">
    <property type="entry name" value="OS02G0202900 PROTEIN"/>
    <property type="match status" value="1"/>
</dbReference>
<feature type="domain" description="F-box" evidence="4">
    <location>
        <begin position="53"/>
        <end position="91"/>
    </location>
</feature>
<evidence type="ECO:0000256" key="2">
    <source>
        <dbReference type="ARBA" id="ARBA00022737"/>
    </source>
</evidence>
<dbReference type="EMBL" id="CP144746">
    <property type="protein sequence ID" value="WVZ60067.1"/>
    <property type="molecule type" value="Genomic_DNA"/>
</dbReference>
<evidence type="ECO:0000256" key="3">
    <source>
        <dbReference type="SAM" id="MobiDB-lite"/>
    </source>
</evidence>
<protein>
    <recommendedName>
        <fullName evidence="4">F-box domain-containing protein</fullName>
    </recommendedName>
</protein>
<evidence type="ECO:0000313" key="6">
    <source>
        <dbReference type="Proteomes" id="UP001341281"/>
    </source>
</evidence>
<sequence>MRRVRVSSHHSPVHRLGDSQMTLSPKFRLALPPPPTPSPALAPWDDDDASHIPGLPENAALSCLLRLHVAAHGVCRLMCRRWRRLLADRPRFLAQRRALGLRSPCLFTLAFRRRTGKIH</sequence>
<dbReference type="AlphaFoldDB" id="A0AAQ3SSU1"/>
<dbReference type="SUPFAM" id="SSF81383">
    <property type="entry name" value="F-box domain"/>
    <property type="match status" value="1"/>
</dbReference>
<feature type="region of interest" description="Disordered" evidence="3">
    <location>
        <begin position="1"/>
        <end position="47"/>
    </location>
</feature>
<name>A0AAQ3SSU1_PASNO</name>
<proteinExistence type="predicted"/>
<organism evidence="5 6">
    <name type="scientific">Paspalum notatum var. saurae</name>
    <dbReference type="NCBI Taxonomy" id="547442"/>
    <lineage>
        <taxon>Eukaryota</taxon>
        <taxon>Viridiplantae</taxon>
        <taxon>Streptophyta</taxon>
        <taxon>Embryophyta</taxon>
        <taxon>Tracheophyta</taxon>
        <taxon>Spermatophyta</taxon>
        <taxon>Magnoliopsida</taxon>
        <taxon>Liliopsida</taxon>
        <taxon>Poales</taxon>
        <taxon>Poaceae</taxon>
        <taxon>PACMAD clade</taxon>
        <taxon>Panicoideae</taxon>
        <taxon>Andropogonodae</taxon>
        <taxon>Paspaleae</taxon>
        <taxon>Paspalinae</taxon>
        <taxon>Paspalum</taxon>
    </lineage>
</organism>
<gene>
    <name evidence="5" type="ORF">U9M48_010133</name>
</gene>
<evidence type="ECO:0000259" key="4">
    <source>
        <dbReference type="Pfam" id="PF00646"/>
    </source>
</evidence>